<sequence length="882" mass="96450">MSQRGLEALLRPESIAVIGASEKPHRAGSRMMSNLLKGGFAGPIMPVTPSRGSVQGVLAYACVSDLPLVPDLAVICTHPKRNIALLHDLGALGCSTVIILSAPAAQTEELKQTCQHYNIRLLGPNSLGVLAPWQGLNASFSPVPVLKGKLAFISQSAAVSNTILDWAQQRAIGFSYFIALGSSADIDIDDILDFLARDSKTSAILLYLEHIHDARRFMSAARSASRNKPILVVKSGRTQRAQLLTGEIPSLDIAYDAAIQRAGLLRVQDTHEMFSAVETLTFMKPLRGERLAMISNGAAPAAMALDELFRRQGKIAELSDETRSALTAVLPDDFVINNPLDLRDDATVDRYISSLNALLDSHDHDALLIIHSPAATAPGQETAARIISAIREHPRSRWLTIFTNWCGEFSSQDARRLFSEAGIPTYRTPEGAVTAFMHMVEFRRNQKQLTETPALSEGLMTNRQQIHLCIDNALRQQKTVLDTYEVEPLLKACGLNILPTRIARSPEDAVTVADTLGYPVALKLRSPDIAHKSEIQGVMLYLRDKQEVAVSAAAIINRVTQNFPDAQIGGLIVQSMANRAGAQELRVAVVQDAVFGPVIMLGDASREWSDESPAAAALPPLNMALARYLVIQAIKTRKLAGGSSLSPLDITGLSRVLVQVSNLIIDCPQITALDLHPLLASGPEFTILDATMTLAPFAGDGEQRLAIRPYPAPLEETLKLKDGAAVLVRPILPEDEPLLKAFIDRVTKEDLYYRYFSEISEFTHDDLAKMTQIDYDREMAFVAINTGGDIIGVTRAMSDPDNREAEFAVLVRSDLKGNTLGYQLMRKLLRYTKARGILRLTAITMPENRNMIQLAKKLGFTVETQFEDGIVNLTLHLTSENT</sequence>
<keyword evidence="2" id="KW-0547">Nucleotide-binding</keyword>
<dbReference type="InterPro" id="IPR000182">
    <property type="entry name" value="GNAT_dom"/>
</dbReference>
<dbReference type="InterPro" id="IPR011761">
    <property type="entry name" value="ATP-grasp"/>
</dbReference>
<dbReference type="SUPFAM" id="SSF51735">
    <property type="entry name" value="NAD(P)-binding Rossmann-fold domains"/>
    <property type="match status" value="1"/>
</dbReference>
<dbReference type="Pfam" id="PF13549">
    <property type="entry name" value="ATP-grasp_5"/>
    <property type="match status" value="1"/>
</dbReference>
<reference evidence="5 6" key="1">
    <citation type="submission" date="2016-06" db="EMBL/GenBank/DDBJ databases">
        <authorList>
            <person name="Kjaerup R.B."/>
            <person name="Dalgaard T.S."/>
            <person name="Juul-Madsen H.R."/>
        </authorList>
    </citation>
    <scope>NUCLEOTIDE SEQUENCE [LARGE SCALE GENOMIC DNA]</scope>
    <source>
        <strain evidence="5 6">GCSL-Mp3</strain>
    </source>
</reference>
<proteinExistence type="inferred from homology"/>
<evidence type="ECO:0000259" key="4">
    <source>
        <dbReference type="PROSITE" id="PS51186"/>
    </source>
</evidence>
<feature type="domain" description="ATP-grasp" evidence="3">
    <location>
        <begin position="487"/>
        <end position="523"/>
    </location>
</feature>
<comment type="similarity">
    <text evidence="1">In the N-terminal section; belongs to the acetate CoA ligase alpha subunit family.</text>
</comment>
<dbReference type="PROSITE" id="PS50975">
    <property type="entry name" value="ATP_GRASP"/>
    <property type="match status" value="1"/>
</dbReference>
<dbReference type="Gene3D" id="3.40.50.720">
    <property type="entry name" value="NAD(P)-binding Rossmann-like Domain"/>
    <property type="match status" value="1"/>
</dbReference>
<dbReference type="GO" id="GO:0016747">
    <property type="term" value="F:acyltransferase activity, transferring groups other than amino-acyl groups"/>
    <property type="evidence" value="ECO:0007669"/>
    <property type="project" value="InterPro"/>
</dbReference>
<evidence type="ECO:0000313" key="5">
    <source>
        <dbReference type="EMBL" id="OBU07108.1"/>
    </source>
</evidence>
<dbReference type="Gene3D" id="3.30.470.20">
    <property type="entry name" value="ATP-grasp fold, B domain"/>
    <property type="match status" value="1"/>
</dbReference>
<dbReference type="Pfam" id="PF00583">
    <property type="entry name" value="Acetyltransf_1"/>
    <property type="match status" value="1"/>
</dbReference>
<dbReference type="InterPro" id="IPR016102">
    <property type="entry name" value="Succinyl-CoA_synth-like"/>
</dbReference>
<evidence type="ECO:0000259" key="3">
    <source>
        <dbReference type="PROSITE" id="PS50975"/>
    </source>
</evidence>
<dbReference type="SUPFAM" id="SSF55729">
    <property type="entry name" value="Acyl-CoA N-acyltransferases (Nat)"/>
    <property type="match status" value="1"/>
</dbReference>
<dbReference type="InterPro" id="IPR013815">
    <property type="entry name" value="ATP_grasp_subdomain_1"/>
</dbReference>
<evidence type="ECO:0000256" key="2">
    <source>
        <dbReference type="PROSITE-ProRule" id="PRU00409"/>
    </source>
</evidence>
<dbReference type="PANTHER" id="PTHR42793">
    <property type="entry name" value="COA BINDING DOMAIN CONTAINING PROTEIN"/>
    <property type="match status" value="1"/>
</dbReference>
<dbReference type="SUPFAM" id="SSF52210">
    <property type="entry name" value="Succinyl-CoA synthetase domains"/>
    <property type="match status" value="2"/>
</dbReference>
<dbReference type="Pfam" id="PF13380">
    <property type="entry name" value="CoA_binding_2"/>
    <property type="match status" value="1"/>
</dbReference>
<dbReference type="SUPFAM" id="SSF56059">
    <property type="entry name" value="Glutathione synthetase ATP-binding domain-like"/>
    <property type="match status" value="1"/>
</dbReference>
<dbReference type="InterPro" id="IPR032875">
    <property type="entry name" value="Succ_CoA_lig_flav_dom"/>
</dbReference>
<dbReference type="EMBL" id="LZEX01000012">
    <property type="protein sequence ID" value="OBU07108.1"/>
    <property type="molecule type" value="Genomic_DNA"/>
</dbReference>
<dbReference type="RefSeq" id="WP_067422968.1">
    <property type="nucleotide sequence ID" value="NZ_LZEX01000012.1"/>
</dbReference>
<dbReference type="Proteomes" id="UP000092247">
    <property type="component" value="Unassembled WGS sequence"/>
</dbReference>
<accession>A0A1B8HDE2</accession>
<dbReference type="GO" id="GO:0046872">
    <property type="term" value="F:metal ion binding"/>
    <property type="evidence" value="ECO:0007669"/>
    <property type="project" value="InterPro"/>
</dbReference>
<dbReference type="AlphaFoldDB" id="A0A1B8HDE2"/>
<dbReference type="SMART" id="SM00881">
    <property type="entry name" value="CoA_binding"/>
    <property type="match status" value="1"/>
</dbReference>
<dbReference type="FunFam" id="3.30.1490.20:FF:000020">
    <property type="entry name" value="Protein lysine acetyltransferase"/>
    <property type="match status" value="1"/>
</dbReference>
<name>A0A1B8HDE2_9GAMM</name>
<evidence type="ECO:0000313" key="6">
    <source>
        <dbReference type="Proteomes" id="UP000092247"/>
    </source>
</evidence>
<protein>
    <submittedName>
        <fullName evidence="5">Protein acetyltransferase</fullName>
    </submittedName>
</protein>
<keyword evidence="2" id="KW-0067">ATP-binding</keyword>
<dbReference type="PANTHER" id="PTHR42793:SF1">
    <property type="entry name" value="PEPTIDYL-LYSINE N-ACETYLTRANSFERASE PATZ"/>
    <property type="match status" value="1"/>
</dbReference>
<dbReference type="Gene3D" id="3.40.50.261">
    <property type="entry name" value="Succinyl-CoA synthetase domains"/>
    <property type="match status" value="2"/>
</dbReference>
<comment type="caution">
    <text evidence="5">The sequence shown here is derived from an EMBL/GenBank/DDBJ whole genome shotgun (WGS) entry which is preliminary data.</text>
</comment>
<dbReference type="STRING" id="368603.AYY16_16245"/>
<dbReference type="InterPro" id="IPR036291">
    <property type="entry name" value="NAD(P)-bd_dom_sf"/>
</dbReference>
<dbReference type="InterPro" id="IPR003781">
    <property type="entry name" value="CoA-bd"/>
</dbReference>
<dbReference type="InterPro" id="IPR016181">
    <property type="entry name" value="Acyl_CoA_acyltransferase"/>
</dbReference>
<gene>
    <name evidence="5" type="ORF">AYY17_03465</name>
</gene>
<keyword evidence="5" id="KW-0808">Transferase</keyword>
<dbReference type="GO" id="GO:0005524">
    <property type="term" value="F:ATP binding"/>
    <property type="evidence" value="ECO:0007669"/>
    <property type="project" value="UniProtKB-UniRule"/>
</dbReference>
<dbReference type="Gene3D" id="3.30.1490.20">
    <property type="entry name" value="ATP-grasp fold, A domain"/>
    <property type="match status" value="1"/>
</dbReference>
<dbReference type="PROSITE" id="PS51186">
    <property type="entry name" value="GNAT"/>
    <property type="match status" value="1"/>
</dbReference>
<feature type="domain" description="N-acetyltransferase" evidence="4">
    <location>
        <begin position="726"/>
        <end position="882"/>
    </location>
</feature>
<evidence type="ECO:0000256" key="1">
    <source>
        <dbReference type="ARBA" id="ARBA00060888"/>
    </source>
</evidence>
<dbReference type="Gene3D" id="3.40.630.30">
    <property type="match status" value="1"/>
</dbReference>
<dbReference type="Pfam" id="PF13607">
    <property type="entry name" value="Succ_CoA_lig"/>
    <property type="match status" value="1"/>
</dbReference>
<organism evidence="5 6">
    <name type="scientific">Morganella psychrotolerans</name>
    <dbReference type="NCBI Taxonomy" id="368603"/>
    <lineage>
        <taxon>Bacteria</taxon>
        <taxon>Pseudomonadati</taxon>
        <taxon>Pseudomonadota</taxon>
        <taxon>Gammaproteobacteria</taxon>
        <taxon>Enterobacterales</taxon>
        <taxon>Morganellaceae</taxon>
        <taxon>Morganella</taxon>
    </lineage>
</organism>